<sequence>MEPTAKIARFDTLMTRLERRYFPHTRRWICSRASGRTLEVAVGTGLNLSHYPPGLDLHGVDREPDALALAAQRSDERKLGMILKTGDAGRLPYPDASFDTVVCTFALCEVPKVEPVLREFARVLRPDGQLLLADHVIATDGWVRLAQRLLEAVTIPLGGEHYTRRPSQQLPVAGFAVVESERLARGAIEQLRARLVSAEA</sequence>
<dbReference type="Proteomes" id="UP000226079">
    <property type="component" value="Unassembled WGS sequence"/>
</dbReference>
<dbReference type="SUPFAM" id="SSF53335">
    <property type="entry name" value="S-adenosyl-L-methionine-dependent methyltransferases"/>
    <property type="match status" value="1"/>
</dbReference>
<evidence type="ECO:0000313" key="3">
    <source>
        <dbReference type="Proteomes" id="UP000226079"/>
    </source>
</evidence>
<dbReference type="GO" id="GO:0032259">
    <property type="term" value="P:methylation"/>
    <property type="evidence" value="ECO:0007669"/>
    <property type="project" value="UniProtKB-KW"/>
</dbReference>
<dbReference type="PANTHER" id="PTHR45036">
    <property type="entry name" value="METHYLTRANSFERASE LIKE 7B"/>
    <property type="match status" value="1"/>
</dbReference>
<reference evidence="2 3" key="1">
    <citation type="submission" date="2017-10" db="EMBL/GenBank/DDBJ databases">
        <title>Sequencing the genomes of 1000 actinobacteria strains.</title>
        <authorList>
            <person name="Klenk H.-P."/>
        </authorList>
    </citation>
    <scope>NUCLEOTIDE SEQUENCE [LARGE SCALE GENOMIC DNA]</scope>
    <source>
        <strain evidence="2 3">DSM 15597</strain>
    </source>
</reference>
<keyword evidence="2" id="KW-0808">Transferase</keyword>
<dbReference type="InterPro" id="IPR052356">
    <property type="entry name" value="Thiol_S-MT"/>
</dbReference>
<evidence type="ECO:0000313" key="2">
    <source>
        <dbReference type="EMBL" id="PFG18018.1"/>
    </source>
</evidence>
<name>A0A2A9CUF1_9ACTN</name>
<accession>A0A2A9CUF1</accession>
<gene>
    <name evidence="2" type="ORF">ATK74_2598</name>
</gene>
<keyword evidence="2" id="KW-0489">Methyltransferase</keyword>
<dbReference type="AlphaFoldDB" id="A0A2A9CUF1"/>
<keyword evidence="3" id="KW-1185">Reference proteome</keyword>
<dbReference type="PANTHER" id="PTHR45036:SF1">
    <property type="entry name" value="METHYLTRANSFERASE LIKE 7A"/>
    <property type="match status" value="1"/>
</dbReference>
<organism evidence="2 3">
    <name type="scientific">Propionicimonas paludicola</name>
    <dbReference type="NCBI Taxonomy" id="185243"/>
    <lineage>
        <taxon>Bacteria</taxon>
        <taxon>Bacillati</taxon>
        <taxon>Actinomycetota</taxon>
        <taxon>Actinomycetes</taxon>
        <taxon>Propionibacteriales</taxon>
        <taxon>Nocardioidaceae</taxon>
        <taxon>Propionicimonas</taxon>
    </lineage>
</organism>
<dbReference type="EMBL" id="PDJC01000001">
    <property type="protein sequence ID" value="PFG18018.1"/>
    <property type="molecule type" value="Genomic_DNA"/>
</dbReference>
<evidence type="ECO:0000259" key="1">
    <source>
        <dbReference type="Pfam" id="PF08241"/>
    </source>
</evidence>
<dbReference type="Pfam" id="PF08241">
    <property type="entry name" value="Methyltransf_11"/>
    <property type="match status" value="1"/>
</dbReference>
<dbReference type="InterPro" id="IPR029063">
    <property type="entry name" value="SAM-dependent_MTases_sf"/>
</dbReference>
<proteinExistence type="predicted"/>
<dbReference type="Gene3D" id="3.40.50.150">
    <property type="entry name" value="Vaccinia Virus protein VP39"/>
    <property type="match status" value="1"/>
</dbReference>
<comment type="caution">
    <text evidence="2">The sequence shown here is derived from an EMBL/GenBank/DDBJ whole genome shotgun (WGS) entry which is preliminary data.</text>
</comment>
<dbReference type="RefSeq" id="WP_098461404.1">
    <property type="nucleotide sequence ID" value="NZ_PDJC01000001.1"/>
</dbReference>
<feature type="domain" description="Methyltransferase type 11" evidence="1">
    <location>
        <begin position="38"/>
        <end position="131"/>
    </location>
</feature>
<dbReference type="OrthoDB" id="65624at2"/>
<dbReference type="InterPro" id="IPR013216">
    <property type="entry name" value="Methyltransf_11"/>
</dbReference>
<dbReference type="GO" id="GO:0008757">
    <property type="term" value="F:S-adenosylmethionine-dependent methyltransferase activity"/>
    <property type="evidence" value="ECO:0007669"/>
    <property type="project" value="InterPro"/>
</dbReference>
<protein>
    <submittedName>
        <fullName evidence="2">Phosphatidylethanolamine N-methyltransferase /phosphatidyl-N-methylethanolamine N-methyltransferase</fullName>
    </submittedName>
</protein>
<dbReference type="CDD" id="cd02440">
    <property type="entry name" value="AdoMet_MTases"/>
    <property type="match status" value="1"/>
</dbReference>